<dbReference type="PANTHER" id="PTHR45436:SF5">
    <property type="entry name" value="SENSOR HISTIDINE KINASE TRCS"/>
    <property type="match status" value="1"/>
</dbReference>
<dbReference type="CDD" id="cd00082">
    <property type="entry name" value="HisKA"/>
    <property type="match status" value="1"/>
</dbReference>
<dbReference type="PROSITE" id="PS50109">
    <property type="entry name" value="HIS_KIN"/>
    <property type="match status" value="1"/>
</dbReference>
<dbReference type="PRINTS" id="PR00344">
    <property type="entry name" value="BCTRLSENSOR"/>
</dbReference>
<dbReference type="GO" id="GO:0000155">
    <property type="term" value="F:phosphorelay sensor kinase activity"/>
    <property type="evidence" value="ECO:0007669"/>
    <property type="project" value="InterPro"/>
</dbReference>
<evidence type="ECO:0000256" key="11">
    <source>
        <dbReference type="SAM" id="Phobius"/>
    </source>
</evidence>
<keyword evidence="9" id="KW-0902">Two-component regulatory system</keyword>
<dbReference type="InterPro" id="IPR036097">
    <property type="entry name" value="HisK_dim/P_sf"/>
</dbReference>
<proteinExistence type="predicted"/>
<evidence type="ECO:0000313" key="14">
    <source>
        <dbReference type="EMBL" id="QTE31032.1"/>
    </source>
</evidence>
<protein>
    <recommendedName>
        <fullName evidence="3">histidine kinase</fullName>
        <ecNumber evidence="3">2.7.13.3</ecNumber>
    </recommendedName>
</protein>
<dbReference type="EC" id="2.7.13.3" evidence="3"/>
<evidence type="ECO:0000256" key="4">
    <source>
        <dbReference type="ARBA" id="ARBA00022553"/>
    </source>
</evidence>
<evidence type="ECO:0000256" key="3">
    <source>
        <dbReference type="ARBA" id="ARBA00012438"/>
    </source>
</evidence>
<dbReference type="Proteomes" id="UP000663937">
    <property type="component" value="Chromosome"/>
</dbReference>
<evidence type="ECO:0000259" key="13">
    <source>
        <dbReference type="PROSITE" id="PS50885"/>
    </source>
</evidence>
<dbReference type="InterPro" id="IPR003661">
    <property type="entry name" value="HisK_dim/P_dom"/>
</dbReference>
<keyword evidence="5" id="KW-0808">Transferase</keyword>
<dbReference type="EMBL" id="CP071868">
    <property type="protein sequence ID" value="QTE31032.1"/>
    <property type="molecule type" value="Genomic_DNA"/>
</dbReference>
<keyword evidence="15" id="KW-1185">Reference proteome</keyword>
<dbReference type="Pfam" id="PF02518">
    <property type="entry name" value="HATPase_c"/>
    <property type="match status" value="1"/>
</dbReference>
<evidence type="ECO:0000256" key="7">
    <source>
        <dbReference type="ARBA" id="ARBA00022777"/>
    </source>
</evidence>
<keyword evidence="10 11" id="KW-0472">Membrane</keyword>
<feature type="domain" description="HAMP" evidence="13">
    <location>
        <begin position="322"/>
        <end position="374"/>
    </location>
</feature>
<name>A0A8A4ZG82_9MICO</name>
<dbReference type="InterPro" id="IPR050428">
    <property type="entry name" value="TCS_sensor_his_kinase"/>
</dbReference>
<evidence type="ECO:0000256" key="9">
    <source>
        <dbReference type="ARBA" id="ARBA00023012"/>
    </source>
</evidence>
<evidence type="ECO:0000259" key="12">
    <source>
        <dbReference type="PROSITE" id="PS50109"/>
    </source>
</evidence>
<accession>A0A8A4ZG82</accession>
<dbReference type="Pfam" id="PF00672">
    <property type="entry name" value="HAMP"/>
    <property type="match status" value="1"/>
</dbReference>
<dbReference type="PANTHER" id="PTHR45436">
    <property type="entry name" value="SENSOR HISTIDINE KINASE YKOH"/>
    <property type="match status" value="1"/>
</dbReference>
<dbReference type="AlphaFoldDB" id="A0A8A4ZG82"/>
<dbReference type="SUPFAM" id="SSF158472">
    <property type="entry name" value="HAMP domain-like"/>
    <property type="match status" value="1"/>
</dbReference>
<dbReference type="CDD" id="cd00075">
    <property type="entry name" value="HATPase"/>
    <property type="match status" value="1"/>
</dbReference>
<organism evidence="14 15">
    <name type="scientific">Pengzhenrongella sicca</name>
    <dbReference type="NCBI Taxonomy" id="2819238"/>
    <lineage>
        <taxon>Bacteria</taxon>
        <taxon>Bacillati</taxon>
        <taxon>Actinomycetota</taxon>
        <taxon>Actinomycetes</taxon>
        <taxon>Micrococcales</taxon>
        <taxon>Pengzhenrongella</taxon>
    </lineage>
</organism>
<dbReference type="GO" id="GO:0005886">
    <property type="term" value="C:plasma membrane"/>
    <property type="evidence" value="ECO:0007669"/>
    <property type="project" value="UniProtKB-SubCell"/>
</dbReference>
<dbReference type="SUPFAM" id="SSF55874">
    <property type="entry name" value="ATPase domain of HSP90 chaperone/DNA topoisomerase II/histidine kinase"/>
    <property type="match status" value="1"/>
</dbReference>
<dbReference type="InterPro" id="IPR003594">
    <property type="entry name" value="HATPase_dom"/>
</dbReference>
<keyword evidence="8 11" id="KW-1133">Transmembrane helix</keyword>
<sequence length="595" mass="62126">MVPGRYVRHSLIVRLLIVSSLIAVCSIGATAWLAAMTVSRGIQQAQGSSLANDSATYRRLLDYAATNRTWQDVGPVVSSLSTEAGRRVTLTMQDGTVIADSAALADPASTPDPLPARASAVVDPLAVDPALGAGASSDPIDARVVGPFALTSPERRDLEGFAAKILACVDALGGDGAISIAPSGRPTVETNSVAIAATCGVSLLDEVVPPTEAAALAQLESAVNACLSAQRTTTITLHRDLTWSTDAPLPLADQLAIPTCLKSSRQQLLAPYAPPAALLYLSSSTRAAPAHLDLSRANQLKIAALAAVVLLVAVGATAAAAHRMIRPLRALTLAAQRMTRGDSDARVQTRGRDEIAELGAAFNEMSAGREHMEEQRKALISDIAHELRSPLTNIRGWLEATEDGLAERTPELDRALLEEAIQLQRIVDDLQDLAMSDAGELRMHPQAMEVAPVLAQIRTAYSAQAAARGISLTTSTPDGLTLEADPVRIRQAIENLVTNALRHTPDGGTVTVTAQGEPGCVVVDVVDTGSGIEAADLPHLFDRFWRADRSRSRGSGGSGLGLAIANNLVHAHGGTLTAVSTVGLGSTFTLRLPAG</sequence>
<dbReference type="Gene3D" id="6.10.340.10">
    <property type="match status" value="1"/>
</dbReference>
<dbReference type="InterPro" id="IPR005467">
    <property type="entry name" value="His_kinase_dom"/>
</dbReference>
<evidence type="ECO:0000256" key="6">
    <source>
        <dbReference type="ARBA" id="ARBA00022692"/>
    </source>
</evidence>
<dbReference type="SMART" id="SM00387">
    <property type="entry name" value="HATPase_c"/>
    <property type="match status" value="1"/>
</dbReference>
<dbReference type="RefSeq" id="WP_227425416.1">
    <property type="nucleotide sequence ID" value="NZ_CP071868.1"/>
</dbReference>
<dbReference type="Gene3D" id="1.10.287.130">
    <property type="match status" value="1"/>
</dbReference>
<keyword evidence="7 14" id="KW-0418">Kinase</keyword>
<evidence type="ECO:0000313" key="15">
    <source>
        <dbReference type="Proteomes" id="UP000663937"/>
    </source>
</evidence>
<dbReference type="InterPro" id="IPR004358">
    <property type="entry name" value="Sig_transdc_His_kin-like_C"/>
</dbReference>
<keyword evidence="4" id="KW-0597">Phosphoprotein</keyword>
<dbReference type="PROSITE" id="PS50885">
    <property type="entry name" value="HAMP"/>
    <property type="match status" value="1"/>
</dbReference>
<dbReference type="KEGG" id="psic:J4E96_08980"/>
<dbReference type="InterPro" id="IPR036890">
    <property type="entry name" value="HATPase_C_sf"/>
</dbReference>
<evidence type="ECO:0000256" key="8">
    <source>
        <dbReference type="ARBA" id="ARBA00022989"/>
    </source>
</evidence>
<evidence type="ECO:0000256" key="1">
    <source>
        <dbReference type="ARBA" id="ARBA00000085"/>
    </source>
</evidence>
<dbReference type="FunFam" id="3.30.565.10:FF:000006">
    <property type="entry name" value="Sensor histidine kinase WalK"/>
    <property type="match status" value="1"/>
</dbReference>
<dbReference type="SMART" id="SM00304">
    <property type="entry name" value="HAMP"/>
    <property type="match status" value="1"/>
</dbReference>
<dbReference type="CDD" id="cd06225">
    <property type="entry name" value="HAMP"/>
    <property type="match status" value="1"/>
</dbReference>
<comment type="catalytic activity">
    <reaction evidence="1">
        <text>ATP + protein L-histidine = ADP + protein N-phospho-L-histidine.</text>
        <dbReference type="EC" id="2.7.13.3"/>
    </reaction>
</comment>
<evidence type="ECO:0000256" key="2">
    <source>
        <dbReference type="ARBA" id="ARBA00004236"/>
    </source>
</evidence>
<gene>
    <name evidence="14" type="ORF">J4E96_08980</name>
</gene>
<feature type="transmembrane region" description="Helical" evidence="11">
    <location>
        <begin position="12"/>
        <end position="35"/>
    </location>
</feature>
<dbReference type="Gene3D" id="3.30.565.10">
    <property type="entry name" value="Histidine kinase-like ATPase, C-terminal domain"/>
    <property type="match status" value="1"/>
</dbReference>
<dbReference type="SMART" id="SM00388">
    <property type="entry name" value="HisKA"/>
    <property type="match status" value="1"/>
</dbReference>
<keyword evidence="6 11" id="KW-0812">Transmembrane</keyword>
<dbReference type="InterPro" id="IPR003660">
    <property type="entry name" value="HAMP_dom"/>
</dbReference>
<dbReference type="Pfam" id="PF00512">
    <property type="entry name" value="HisKA"/>
    <property type="match status" value="1"/>
</dbReference>
<reference evidence="14" key="1">
    <citation type="submission" date="2021-03" db="EMBL/GenBank/DDBJ databases">
        <title>Pengzhenrongella sicca gen. nov., sp. nov., a new member of suborder Micrococcineae isolated from High-Arctic tundra soil.</title>
        <authorList>
            <person name="Peng F."/>
        </authorList>
    </citation>
    <scope>NUCLEOTIDE SEQUENCE</scope>
    <source>
        <strain evidence="14">LRZ-2</strain>
    </source>
</reference>
<evidence type="ECO:0000256" key="10">
    <source>
        <dbReference type="ARBA" id="ARBA00023136"/>
    </source>
</evidence>
<evidence type="ECO:0000256" key="5">
    <source>
        <dbReference type="ARBA" id="ARBA00022679"/>
    </source>
</evidence>
<feature type="domain" description="Histidine kinase" evidence="12">
    <location>
        <begin position="382"/>
        <end position="595"/>
    </location>
</feature>
<dbReference type="SUPFAM" id="SSF47384">
    <property type="entry name" value="Homodimeric domain of signal transducing histidine kinase"/>
    <property type="match status" value="1"/>
</dbReference>
<comment type="subcellular location">
    <subcellularLocation>
        <location evidence="2">Cell membrane</location>
    </subcellularLocation>
</comment>